<dbReference type="EMBL" id="JACBZF010000002">
    <property type="protein sequence ID" value="NYH95369.1"/>
    <property type="molecule type" value="Genomic_DNA"/>
</dbReference>
<proteinExistence type="predicted"/>
<name>A0A7Y9XVI7_9SPHN</name>
<reference evidence="2 3" key="1">
    <citation type="submission" date="2020-07" db="EMBL/GenBank/DDBJ databases">
        <title>Genomic Encyclopedia of Type Strains, Phase IV (KMG-IV): sequencing the most valuable type-strain genomes for metagenomic binning, comparative biology and taxonomic classification.</title>
        <authorList>
            <person name="Goeker M."/>
        </authorList>
    </citation>
    <scope>NUCLEOTIDE SEQUENCE [LARGE SCALE GENOMIC DNA]</scope>
    <source>
        <strain evidence="2 3">DSM 29043</strain>
    </source>
</reference>
<comment type="caution">
    <text evidence="2">The sequence shown here is derived from an EMBL/GenBank/DDBJ whole genome shotgun (WGS) entry which is preliminary data.</text>
</comment>
<dbReference type="InterPro" id="IPR010895">
    <property type="entry name" value="CHRD"/>
</dbReference>
<gene>
    <name evidence="2" type="ORF">FHS75_001688</name>
</gene>
<protein>
    <recommendedName>
        <fullName evidence="1">CHRD domain-containing protein</fullName>
    </recommendedName>
</protein>
<evidence type="ECO:0000313" key="3">
    <source>
        <dbReference type="Proteomes" id="UP000522081"/>
    </source>
</evidence>
<dbReference type="RefSeq" id="WP_179407226.1">
    <property type="nucleotide sequence ID" value="NZ_BMGF01000002.1"/>
</dbReference>
<dbReference type="Pfam" id="PF07452">
    <property type="entry name" value="CHRD"/>
    <property type="match status" value="1"/>
</dbReference>
<sequence length="144" mass="15162">MKIPWKVLALGVLTGSIASQGSATTSSTARIGALLAGVYEPRGGDSDGGGSLLMEVDAETGRICYTLTARRIALTNSASLHQGEQWKRGPAVLALDVTGPDGDVCTAADPDLVRRMIAQPESYYVNISNWQFPDGALRGQLEAK</sequence>
<keyword evidence="3" id="KW-1185">Reference proteome</keyword>
<dbReference type="SMART" id="SM00754">
    <property type="entry name" value="CHRD"/>
    <property type="match status" value="1"/>
</dbReference>
<evidence type="ECO:0000313" key="2">
    <source>
        <dbReference type="EMBL" id="NYH95369.1"/>
    </source>
</evidence>
<organism evidence="2 3">
    <name type="scientific">Novosphingobium marinum</name>
    <dbReference type="NCBI Taxonomy" id="1514948"/>
    <lineage>
        <taxon>Bacteria</taxon>
        <taxon>Pseudomonadati</taxon>
        <taxon>Pseudomonadota</taxon>
        <taxon>Alphaproteobacteria</taxon>
        <taxon>Sphingomonadales</taxon>
        <taxon>Sphingomonadaceae</taxon>
        <taxon>Novosphingobium</taxon>
    </lineage>
</organism>
<evidence type="ECO:0000259" key="1">
    <source>
        <dbReference type="SMART" id="SM00754"/>
    </source>
</evidence>
<dbReference type="Proteomes" id="UP000522081">
    <property type="component" value="Unassembled WGS sequence"/>
</dbReference>
<accession>A0A7Y9XVI7</accession>
<dbReference type="AlphaFoldDB" id="A0A7Y9XVI7"/>
<feature type="domain" description="CHRD" evidence="1">
    <location>
        <begin position="29"/>
        <end position="143"/>
    </location>
</feature>